<dbReference type="Proteomes" id="UP001596408">
    <property type="component" value="Unassembled WGS sequence"/>
</dbReference>
<comment type="caution">
    <text evidence="1">The sequence shown here is derived from an EMBL/GenBank/DDBJ whole genome shotgun (WGS) entry which is preliminary data.</text>
</comment>
<protein>
    <submittedName>
        <fullName evidence="1">Uncharacterized protein</fullName>
    </submittedName>
</protein>
<reference evidence="1 2" key="1">
    <citation type="journal article" date="2019" name="Int. J. Syst. Evol. Microbiol.">
        <title>The Global Catalogue of Microorganisms (GCM) 10K type strain sequencing project: providing services to taxonomists for standard genome sequencing and annotation.</title>
        <authorList>
            <consortium name="The Broad Institute Genomics Platform"/>
            <consortium name="The Broad Institute Genome Sequencing Center for Infectious Disease"/>
            <person name="Wu L."/>
            <person name="Ma J."/>
        </authorList>
    </citation>
    <scope>NUCLEOTIDE SEQUENCE [LARGE SCALE GENOMIC DNA]</scope>
    <source>
        <strain evidence="1 2">YIM 94188</strain>
    </source>
</reference>
<sequence>MLEDSLRYPYADGAGLRRGDGVAALGPTVIGLAVVHLRARVGAVDGIPVRLIEKTLYRVVRTSA</sequence>
<evidence type="ECO:0000313" key="2">
    <source>
        <dbReference type="Proteomes" id="UP001596408"/>
    </source>
</evidence>
<name>A0ABD5U3Y3_9EURY</name>
<gene>
    <name evidence="1" type="ORF">ACFQEV_12410</name>
</gene>
<dbReference type="RefSeq" id="WP_379696397.1">
    <property type="nucleotide sequence ID" value="NZ_JBHSXH010000015.1"/>
</dbReference>
<keyword evidence="2" id="KW-1185">Reference proteome</keyword>
<dbReference type="AlphaFoldDB" id="A0ABD5U3Y3"/>
<accession>A0ABD5U3Y3</accession>
<organism evidence="1 2">
    <name type="scientific">Halopelagius fulvigenes</name>
    <dbReference type="NCBI Taxonomy" id="1198324"/>
    <lineage>
        <taxon>Archaea</taxon>
        <taxon>Methanobacteriati</taxon>
        <taxon>Methanobacteriota</taxon>
        <taxon>Stenosarchaea group</taxon>
        <taxon>Halobacteria</taxon>
        <taxon>Halobacteriales</taxon>
        <taxon>Haloferacaceae</taxon>
    </lineage>
</organism>
<dbReference type="EMBL" id="JBHSXH010000015">
    <property type="protein sequence ID" value="MFC6825790.1"/>
    <property type="molecule type" value="Genomic_DNA"/>
</dbReference>
<proteinExistence type="predicted"/>
<evidence type="ECO:0000313" key="1">
    <source>
        <dbReference type="EMBL" id="MFC6825790.1"/>
    </source>
</evidence>